<comment type="domain">
    <text evidence="12">The N-terminal C2 domain associates with lipid membranes upon calcium binding.</text>
</comment>
<gene>
    <name evidence="16" type="ORF">QQF64_010998</name>
</gene>
<evidence type="ECO:0000256" key="8">
    <source>
        <dbReference type="ARBA" id="ARBA00022963"/>
    </source>
</evidence>
<dbReference type="EMBL" id="JAYMGO010000017">
    <property type="protein sequence ID" value="KAL1257754.1"/>
    <property type="molecule type" value="Genomic_DNA"/>
</dbReference>
<dbReference type="PROSITE" id="PS51210">
    <property type="entry name" value="PLA2C"/>
    <property type="match status" value="2"/>
</dbReference>
<dbReference type="InterPro" id="IPR002642">
    <property type="entry name" value="LysoPLipase_cat_dom"/>
</dbReference>
<proteinExistence type="predicted"/>
<feature type="domain" description="C2" evidence="14">
    <location>
        <begin position="1"/>
        <end position="112"/>
    </location>
</feature>
<dbReference type="Pfam" id="PF18695">
    <property type="entry name" value="cPLA2_C2"/>
    <property type="match status" value="1"/>
</dbReference>
<dbReference type="Pfam" id="PF01735">
    <property type="entry name" value="PLA2_B"/>
    <property type="match status" value="2"/>
</dbReference>
<dbReference type="PROSITE" id="PS50004">
    <property type="entry name" value="C2"/>
    <property type="match status" value="1"/>
</dbReference>
<dbReference type="Proteomes" id="UP001558613">
    <property type="component" value="Unassembled WGS sequence"/>
</dbReference>
<dbReference type="SMART" id="SM00022">
    <property type="entry name" value="PLAc"/>
    <property type="match status" value="1"/>
</dbReference>
<dbReference type="PANTHER" id="PTHR10728:SF32">
    <property type="entry name" value="CYTOSOLIC PHOSPHOLIPASE A2 BETA"/>
    <property type="match status" value="1"/>
</dbReference>
<keyword evidence="13" id="KW-0175">Coiled coil</keyword>
<comment type="caution">
    <text evidence="16">The sequence shown here is derived from an EMBL/GenBank/DDBJ whole genome shotgun (WGS) entry which is preliminary data.</text>
</comment>
<sequence length="1545" mass="174188">MLKKEVKPYWNLSVKVLYAKLHQSYDYWSSSDCYVILNLPTASARTNRTKTISNSEKPVWNETFNFRVHSNIKNILEIMIYDEDPFMRDDHCATILFDINNLTHGKKETKCFKINDETKDELWVEFELTKSSETPRPCFSNGVLVAGPFCELNVDIDKLLNKSEAMQNMVLKLKGAYKEDFVISNSEESSSFLKTLRYYINRDLETELNLTSETVVSPANVGTVVVDCGVSEPGDSELTSVPLKPLSAKQQITVSLPLGEKKVDLQLKTDDRSDEDLNVRLDFDIPVEEKNFLVKRKKVVSQALQKALNFSSAPDPSKVPVMAVVCSGGGSRALVATYGSLKGLQKIQLLDAVSYITGVSGATWALGSIYEDPNWSQGEIDKSMESVKKELTKKALSMFSSEQLQKYKQRMEEREKEGYLVSLIDMWGLALEYLFHGKKHMGTLSEMQKTVSEGQNPLPIFTAVNMKPGKTESVIDAEWCEFTPYEVGFPKYGAFVPAQNFGSEYYLGHMVKKLPETGLSFLVGMWSSIFSINLTDIWSIATGVAPSWTPWVGGGVSNTETDSKPSALGTYLISPVTDFAKILCGFMTSRPIVSQMYNFLRGFNLHNSYNENTGFVAWKDTHPDAYPNTMTPADPVLSLVDAGFAVNAGFPPLVHSHRNVDVILSLNYSWDPDHFKVIKQTQEYCTDRKIPFPKIDLKKVESEPLKEVYVFEDKDNPKAPIVLHFPMVNVSFKQFKAPGVKREGEKELKEGAVDVEMNSSTSPYLTHKLTYTPEDFQRLINLTSYNIQNNKDVILNALNKTLNRNKERQTGIYRNTHDNILKISGSGKLKRSVEQLTEKCTDLESRSRRQNIRILNIKEGAESGMKPRDFVSQLLTEALSLEKPPLVDRAHRALRARPGSDEPPRAFILRLHYVHEMEEIMQKAARMQQIVFRGQRMNIFPDYPPAVVRRRALFKRARELLKDKPGVKYGLQYPAKLRVSHNGKEFYFTDPDKAVKFAESNFEISDPFSDEDLNVRLDFDIPVEEKNFLVKSKKVVSQALQKALNFSSAPDPSEVPVMAVVCSGGGSRALVATYGSLKGLQKIQLLDAVSYITGVSGATWALGSIYEDPNWSQGEIDKSMESVKKELTKKALSMFSSEQLQKYKQMEEREKEGYLVSLIDMWGLALEYLFHGKKHMGTLSEMQKTVSEGQNPLPIFTAVNMKPGKTESVIDAEWCEFTPYEVGFPKYGAFVPAQNFGSEYYLGHMVKKLPETGLSFLVGMWSSIFSINLTDIWSIATGVAPSWTPWVGGGVSNTETDSKPSALGTYLISPVTDFAKILCGFMTSRPIVSQMYNFLRGFNLHNSYNENTGFVAWKDTHPDAYPNTMTPADPVLSLVDAGFAVNAGFPPLVHSHRNVDVILSLNYSWDPDQFKFIKQTQEYCTDRKIPFPKIDLKKVESEPLKEVYVFEDKDNPKAPIVLHLPMVNVSFKQFKAPGVKREGEMELKEGAVDVEMNSSTSPYLTHKLTNTPEDFQRLINLTSYNIQNNKDVILNALNKTLNRTKKGRQ</sequence>
<evidence type="ECO:0000259" key="14">
    <source>
        <dbReference type="PROSITE" id="PS50004"/>
    </source>
</evidence>
<dbReference type="InterPro" id="IPR041847">
    <property type="entry name" value="C2_cPLA2"/>
</dbReference>
<keyword evidence="7 12" id="KW-0106">Calcium</keyword>
<evidence type="ECO:0000256" key="4">
    <source>
        <dbReference type="ARBA" id="ARBA00022490"/>
    </source>
</evidence>
<dbReference type="CDD" id="cd04036">
    <property type="entry name" value="C2_cPLA2"/>
    <property type="match status" value="1"/>
</dbReference>
<comment type="catalytic activity">
    <reaction evidence="12">
        <text>a 1,2-diacyl-sn-glycero-3-phosphocholine + H2O = a 1-acyl-sn-glycero-3-phosphocholine + a fatty acid + H(+)</text>
        <dbReference type="Rhea" id="RHEA:15801"/>
        <dbReference type="ChEBI" id="CHEBI:15377"/>
        <dbReference type="ChEBI" id="CHEBI:15378"/>
        <dbReference type="ChEBI" id="CHEBI:28868"/>
        <dbReference type="ChEBI" id="CHEBI:57643"/>
        <dbReference type="ChEBI" id="CHEBI:58168"/>
        <dbReference type="EC" id="3.1.1.4"/>
    </reaction>
</comment>
<dbReference type="Gene3D" id="2.60.40.150">
    <property type="entry name" value="C2 domain"/>
    <property type="match status" value="1"/>
</dbReference>
<keyword evidence="17" id="KW-1185">Reference proteome</keyword>
<feature type="non-terminal residue" evidence="16">
    <location>
        <position position="1545"/>
    </location>
</feature>
<protein>
    <recommendedName>
        <fullName evidence="3 12">Phospholipase A2</fullName>
        <ecNumber evidence="3 12">3.1.1.4</ecNumber>
    </recommendedName>
</protein>
<evidence type="ECO:0000259" key="15">
    <source>
        <dbReference type="PROSITE" id="PS51210"/>
    </source>
</evidence>
<evidence type="ECO:0000313" key="17">
    <source>
        <dbReference type="Proteomes" id="UP001558613"/>
    </source>
</evidence>
<keyword evidence="6 11" id="KW-0378">Hydrolase</keyword>
<keyword evidence="5 12" id="KW-0479">Metal-binding</keyword>
<dbReference type="Gene3D" id="3.40.1090.10">
    <property type="entry name" value="Cytosolic phospholipase A2 catalytic domain"/>
    <property type="match status" value="2"/>
</dbReference>
<keyword evidence="8 11" id="KW-0442">Lipid degradation</keyword>
<comment type="subcellular location">
    <subcellularLocation>
        <location evidence="2">Cytoplasm</location>
        <location evidence="2">Cytosol</location>
    </subcellularLocation>
    <subcellularLocation>
        <location evidence="1">Membrane</location>
        <topology evidence="1">Peripheral membrane protein</topology>
    </subcellularLocation>
</comment>
<organism evidence="16 17">
    <name type="scientific">Cirrhinus molitorella</name>
    <name type="common">mud carp</name>
    <dbReference type="NCBI Taxonomy" id="172907"/>
    <lineage>
        <taxon>Eukaryota</taxon>
        <taxon>Metazoa</taxon>
        <taxon>Chordata</taxon>
        <taxon>Craniata</taxon>
        <taxon>Vertebrata</taxon>
        <taxon>Euteleostomi</taxon>
        <taxon>Actinopterygii</taxon>
        <taxon>Neopterygii</taxon>
        <taxon>Teleostei</taxon>
        <taxon>Ostariophysi</taxon>
        <taxon>Cypriniformes</taxon>
        <taxon>Cyprinidae</taxon>
        <taxon>Labeoninae</taxon>
        <taxon>Labeonini</taxon>
        <taxon>Cirrhinus</taxon>
    </lineage>
</organism>
<dbReference type="Pfam" id="PF00168">
    <property type="entry name" value="C2"/>
    <property type="match status" value="1"/>
</dbReference>
<evidence type="ECO:0000256" key="2">
    <source>
        <dbReference type="ARBA" id="ARBA00004514"/>
    </source>
</evidence>
<feature type="coiled-coil region" evidence="13">
    <location>
        <begin position="826"/>
        <end position="853"/>
    </location>
</feature>
<keyword evidence="4 12" id="KW-0963">Cytoplasm</keyword>
<reference evidence="16 17" key="1">
    <citation type="submission" date="2023-09" db="EMBL/GenBank/DDBJ databases">
        <authorList>
            <person name="Wang M."/>
        </authorList>
    </citation>
    <scope>NUCLEOTIDE SEQUENCE [LARGE SCALE GENOMIC DNA]</scope>
    <source>
        <strain evidence="16">GT-2023</strain>
        <tissue evidence="16">Liver</tissue>
    </source>
</reference>
<name>A0ABR3M124_9TELE</name>
<keyword evidence="9 11" id="KW-0443">Lipid metabolism</keyword>
<evidence type="ECO:0000256" key="13">
    <source>
        <dbReference type="SAM" id="Coils"/>
    </source>
</evidence>
<evidence type="ECO:0000256" key="6">
    <source>
        <dbReference type="ARBA" id="ARBA00022801"/>
    </source>
</evidence>
<evidence type="ECO:0000256" key="12">
    <source>
        <dbReference type="RuleBase" id="RU362102"/>
    </source>
</evidence>
<evidence type="ECO:0000256" key="10">
    <source>
        <dbReference type="ARBA" id="ARBA00023136"/>
    </source>
</evidence>
<feature type="domain" description="PLA2c" evidence="15">
    <location>
        <begin position="271"/>
        <end position="830"/>
    </location>
</feature>
<dbReference type="SUPFAM" id="SSF52151">
    <property type="entry name" value="FabD/lysophospholipase-like"/>
    <property type="match status" value="2"/>
</dbReference>
<evidence type="ECO:0000256" key="1">
    <source>
        <dbReference type="ARBA" id="ARBA00004170"/>
    </source>
</evidence>
<dbReference type="InterPro" id="IPR035892">
    <property type="entry name" value="C2_domain_sf"/>
</dbReference>
<keyword evidence="10" id="KW-0472">Membrane</keyword>
<dbReference type="InterPro" id="IPR000008">
    <property type="entry name" value="C2_dom"/>
</dbReference>
<dbReference type="SUPFAM" id="SSF49562">
    <property type="entry name" value="C2 domain (Calcium/lipid-binding domain, CaLB)"/>
    <property type="match status" value="1"/>
</dbReference>
<feature type="domain" description="PLA2c" evidence="15">
    <location>
        <begin position="1007"/>
        <end position="1545"/>
    </location>
</feature>
<evidence type="ECO:0000256" key="11">
    <source>
        <dbReference type="PROSITE-ProRule" id="PRU00555"/>
    </source>
</evidence>
<evidence type="ECO:0000256" key="3">
    <source>
        <dbReference type="ARBA" id="ARBA00013278"/>
    </source>
</evidence>
<dbReference type="InterPro" id="IPR040723">
    <property type="entry name" value="cPLA2_C2"/>
</dbReference>
<dbReference type="Gene3D" id="3.30.70.1820">
    <property type="entry name" value="L1 transposable element, RRM domain"/>
    <property type="match status" value="1"/>
</dbReference>
<evidence type="ECO:0000256" key="9">
    <source>
        <dbReference type="ARBA" id="ARBA00023098"/>
    </source>
</evidence>
<dbReference type="PANTHER" id="PTHR10728">
    <property type="entry name" value="CYTOSOLIC PHOSPHOLIPASE A2"/>
    <property type="match status" value="1"/>
</dbReference>
<evidence type="ECO:0000256" key="7">
    <source>
        <dbReference type="ARBA" id="ARBA00022837"/>
    </source>
</evidence>
<dbReference type="EC" id="3.1.1.4" evidence="3 12"/>
<dbReference type="SMART" id="SM00239">
    <property type="entry name" value="C2"/>
    <property type="match status" value="1"/>
</dbReference>
<dbReference type="InterPro" id="IPR016035">
    <property type="entry name" value="Acyl_Trfase/lysoPLipase"/>
</dbReference>
<evidence type="ECO:0000313" key="16">
    <source>
        <dbReference type="EMBL" id="KAL1257754.1"/>
    </source>
</evidence>
<accession>A0ABR3M124</accession>
<evidence type="ECO:0000256" key="5">
    <source>
        <dbReference type="ARBA" id="ARBA00022723"/>
    </source>
</evidence>